<evidence type="ECO:0000256" key="2">
    <source>
        <dbReference type="ARBA" id="ARBA00003535"/>
    </source>
</evidence>
<accession>A0A7X9WCG6</accession>
<evidence type="ECO:0000313" key="13">
    <source>
        <dbReference type="EMBL" id="NMK55529.1"/>
    </source>
</evidence>
<dbReference type="EMBL" id="JABBLX010000001">
    <property type="protein sequence ID" value="NMK96515.1"/>
    <property type="molecule type" value="Genomic_DNA"/>
</dbReference>
<protein>
    <recommendedName>
        <fullName evidence="4">Probable nitronate monooxygenase</fullName>
    </recommendedName>
    <alternativeName>
        <fullName evidence="11">Propionate 3-nitronate monooxygenase</fullName>
    </alternativeName>
</protein>
<comment type="function">
    <text evidence="2">Nitronate monooxygenase that uses molecular oxygen to catalyze the oxidative denitrification of alkyl nitronates. Acts on propionate 3-nitronate (P3N), the presumed physiological substrate. Probably functions in the detoxification of P3N, a metabolic poison produced by plants and fungi as a defense mechanism.</text>
</comment>
<reference evidence="15 16" key="1">
    <citation type="submission" date="2020-04" db="EMBL/GenBank/DDBJ databases">
        <title>The Epidemiology and Molecular Characteristics of Linezolid-Resistant Staphylococcus capitis in Huashan Hospital, Shanghai.</title>
        <authorList>
            <person name="Ding L."/>
            <person name="Li P."/>
            <person name="Yang Y."/>
            <person name="Lin D."/>
            <person name="Xu X."/>
        </authorList>
    </citation>
    <scope>NUCLEOTIDE SEQUENCE [LARGE SCALE GENOMIC DNA]</scope>
    <source>
        <strain evidence="14 16">12-86</strain>
        <strain evidence="13 15">17-84</strain>
    </source>
</reference>
<dbReference type="InterPro" id="IPR013785">
    <property type="entry name" value="Aldolase_TIM"/>
</dbReference>
<keyword evidence="15" id="KW-1185">Reference proteome</keyword>
<keyword evidence="10 14" id="KW-0503">Monooxygenase</keyword>
<evidence type="ECO:0000256" key="8">
    <source>
        <dbReference type="ARBA" id="ARBA00022741"/>
    </source>
</evidence>
<keyword evidence="9" id="KW-0560">Oxidoreductase</keyword>
<evidence type="ECO:0000313" key="14">
    <source>
        <dbReference type="EMBL" id="NMK96515.1"/>
    </source>
</evidence>
<evidence type="ECO:0000256" key="12">
    <source>
        <dbReference type="ARBA" id="ARBA00049401"/>
    </source>
</evidence>
<comment type="catalytic activity">
    <reaction evidence="12">
        <text>3 propionate 3-nitronate + 3 O2 + H2O = 3 3-oxopropanoate + 2 nitrate + nitrite + H2O2 + 3 H(+)</text>
        <dbReference type="Rhea" id="RHEA:57332"/>
        <dbReference type="ChEBI" id="CHEBI:15377"/>
        <dbReference type="ChEBI" id="CHEBI:15378"/>
        <dbReference type="ChEBI" id="CHEBI:15379"/>
        <dbReference type="ChEBI" id="CHEBI:16240"/>
        <dbReference type="ChEBI" id="CHEBI:16301"/>
        <dbReference type="ChEBI" id="CHEBI:17632"/>
        <dbReference type="ChEBI" id="CHEBI:33190"/>
        <dbReference type="ChEBI" id="CHEBI:136067"/>
    </reaction>
</comment>
<dbReference type="GO" id="GO:0009636">
    <property type="term" value="P:response to toxic substance"/>
    <property type="evidence" value="ECO:0007669"/>
    <property type="project" value="UniProtKB-KW"/>
</dbReference>
<dbReference type="PANTHER" id="PTHR42747">
    <property type="entry name" value="NITRONATE MONOOXYGENASE-RELATED"/>
    <property type="match status" value="1"/>
</dbReference>
<dbReference type="Pfam" id="PF03060">
    <property type="entry name" value="NMO"/>
    <property type="match status" value="1"/>
</dbReference>
<organism evidence="14 16">
    <name type="scientific">Staphylococcus capitis</name>
    <dbReference type="NCBI Taxonomy" id="29388"/>
    <lineage>
        <taxon>Bacteria</taxon>
        <taxon>Bacillati</taxon>
        <taxon>Bacillota</taxon>
        <taxon>Bacilli</taxon>
        <taxon>Bacillales</taxon>
        <taxon>Staphylococcaceae</taxon>
        <taxon>Staphylococcus</taxon>
    </lineage>
</organism>
<keyword evidence="7" id="KW-0288">FMN</keyword>
<evidence type="ECO:0000256" key="10">
    <source>
        <dbReference type="ARBA" id="ARBA00023033"/>
    </source>
</evidence>
<evidence type="ECO:0000256" key="3">
    <source>
        <dbReference type="ARBA" id="ARBA00009881"/>
    </source>
</evidence>
<dbReference type="GO" id="GO:0018580">
    <property type="term" value="F:nitronate monooxygenase activity"/>
    <property type="evidence" value="ECO:0007669"/>
    <property type="project" value="InterPro"/>
</dbReference>
<evidence type="ECO:0000256" key="1">
    <source>
        <dbReference type="ARBA" id="ARBA00001917"/>
    </source>
</evidence>
<dbReference type="AlphaFoldDB" id="A0A7X9WCG6"/>
<gene>
    <name evidence="14" type="ORF">HHM13_00175</name>
    <name evidence="13" type="ORF">HHM24_12480</name>
</gene>
<dbReference type="GO" id="GO:0000166">
    <property type="term" value="F:nucleotide binding"/>
    <property type="evidence" value="ECO:0007669"/>
    <property type="project" value="UniProtKB-KW"/>
</dbReference>
<evidence type="ECO:0000313" key="16">
    <source>
        <dbReference type="Proteomes" id="UP000550736"/>
    </source>
</evidence>
<dbReference type="FunFam" id="3.20.20.70:FF:000154">
    <property type="entry name" value="Probable nitronate monooxygenase"/>
    <property type="match status" value="1"/>
</dbReference>
<proteinExistence type="inferred from homology"/>
<dbReference type="Gene3D" id="3.20.20.70">
    <property type="entry name" value="Aldolase class I"/>
    <property type="match status" value="1"/>
</dbReference>
<dbReference type="EMBL" id="JABBMI010000101">
    <property type="protein sequence ID" value="NMK55529.1"/>
    <property type="molecule type" value="Genomic_DNA"/>
</dbReference>
<evidence type="ECO:0000256" key="4">
    <source>
        <dbReference type="ARBA" id="ARBA00013457"/>
    </source>
</evidence>
<evidence type="ECO:0000313" key="15">
    <source>
        <dbReference type="Proteomes" id="UP000538955"/>
    </source>
</evidence>
<comment type="cofactor">
    <cofactor evidence="1">
        <name>FMN</name>
        <dbReference type="ChEBI" id="CHEBI:58210"/>
    </cofactor>
</comment>
<keyword evidence="8" id="KW-0547">Nucleotide-binding</keyword>
<comment type="similarity">
    <text evidence="3">Belongs to the nitronate monooxygenase family. NMO class I subfamily.</text>
</comment>
<dbReference type="SUPFAM" id="SSF51412">
    <property type="entry name" value="Inosine monophosphate dehydrogenase (IMPDH)"/>
    <property type="match status" value="1"/>
</dbReference>
<dbReference type="InterPro" id="IPR004136">
    <property type="entry name" value="NMO"/>
</dbReference>
<evidence type="ECO:0000256" key="11">
    <source>
        <dbReference type="ARBA" id="ARBA00031155"/>
    </source>
</evidence>
<dbReference type="RefSeq" id="WP_002433275.1">
    <property type="nucleotide sequence ID" value="NZ_AP014956.1"/>
</dbReference>
<dbReference type="Proteomes" id="UP000538955">
    <property type="component" value="Unassembled WGS sequence"/>
</dbReference>
<keyword evidence="5" id="KW-0216">Detoxification</keyword>
<sequence>MWNENGMTKVLGIQYPIIQAGMAGSTTPHLVSTISERGGLGTIGAGYFNAEKLENEILEVQRLTDKPFGVNLFVPSKNRYLPDQINHMNAWLKPYRRAFNLEEPVVNVTEDIQFKQAIDLIIKYRVPVCCFTFGIPDEETIQKLKEANVTLVGTATSVDEAIENERSGMDIIVAQGSEAGGHRGSFLNHGDDEPMIGTMSLVPQVVDNVTVPVVAAGGIMDGRGLLASMMLGAQGVQMGTAFLISDESAASDLLKNAILGSKETDTVVTKVFSGKYARGIHNEFIDEMNQFDGEIPDYPIQNQLTNSIRKAAAQDGNRELTHMWSGQSPRLAEKMHAAMIMDRVISQVNKKLQLI</sequence>
<evidence type="ECO:0000256" key="9">
    <source>
        <dbReference type="ARBA" id="ARBA00023002"/>
    </source>
</evidence>
<name>A0A7X9WCG6_STACP</name>
<dbReference type="PANTHER" id="PTHR42747:SF3">
    <property type="entry name" value="NITRONATE MONOOXYGENASE-RELATED"/>
    <property type="match status" value="1"/>
</dbReference>
<dbReference type="CDD" id="cd04730">
    <property type="entry name" value="NPD_like"/>
    <property type="match status" value="1"/>
</dbReference>
<dbReference type="Proteomes" id="UP000550736">
    <property type="component" value="Unassembled WGS sequence"/>
</dbReference>
<keyword evidence="6" id="KW-0285">Flavoprotein</keyword>
<comment type="caution">
    <text evidence="14">The sequence shown here is derived from an EMBL/GenBank/DDBJ whole genome shotgun (WGS) entry which is preliminary data.</text>
</comment>
<evidence type="ECO:0000256" key="6">
    <source>
        <dbReference type="ARBA" id="ARBA00022630"/>
    </source>
</evidence>
<evidence type="ECO:0000256" key="7">
    <source>
        <dbReference type="ARBA" id="ARBA00022643"/>
    </source>
</evidence>
<evidence type="ECO:0000256" key="5">
    <source>
        <dbReference type="ARBA" id="ARBA00022575"/>
    </source>
</evidence>